<feature type="non-terminal residue" evidence="2">
    <location>
        <position position="165"/>
    </location>
</feature>
<dbReference type="SUPFAM" id="SSF52096">
    <property type="entry name" value="ClpP/crotonase"/>
    <property type="match status" value="1"/>
</dbReference>
<dbReference type="GO" id="GO:0005739">
    <property type="term" value="C:mitochondrion"/>
    <property type="evidence" value="ECO:0007669"/>
    <property type="project" value="TreeGrafter"/>
</dbReference>
<evidence type="ECO:0000313" key="2">
    <source>
        <dbReference type="EMBL" id="SVC95925.1"/>
    </source>
</evidence>
<dbReference type="EMBL" id="UINC01121048">
    <property type="protein sequence ID" value="SVC95925.1"/>
    <property type="molecule type" value="Genomic_DNA"/>
</dbReference>
<dbReference type="PANTHER" id="PTHR11941">
    <property type="entry name" value="ENOYL-COA HYDRATASE-RELATED"/>
    <property type="match status" value="1"/>
</dbReference>
<comment type="similarity">
    <text evidence="1">Belongs to the enoyl-CoA hydratase/isomerase family.</text>
</comment>
<sequence>MNAVDEETADSLEKIWQRIESDPDIRAVILTGSGEKAFCSGADMKAANNGKSGVPYWAEARPSGFGGLTLRKSLHVPVIARVNGLAVGGGFELVLGCDIVIAADHASFGFPEPKVGRMPLDGGMILLPRLIPQKVAMGMLLTGKRISAKDAARYGLVNEVVDADE</sequence>
<dbReference type="AlphaFoldDB" id="A0A382RFG8"/>
<organism evidence="2">
    <name type="scientific">marine metagenome</name>
    <dbReference type="NCBI Taxonomy" id="408172"/>
    <lineage>
        <taxon>unclassified sequences</taxon>
        <taxon>metagenomes</taxon>
        <taxon>ecological metagenomes</taxon>
    </lineage>
</organism>
<dbReference type="InterPro" id="IPR001753">
    <property type="entry name" value="Enoyl-CoA_hydra/iso"/>
</dbReference>
<proteinExistence type="inferred from homology"/>
<dbReference type="CDD" id="cd06558">
    <property type="entry name" value="crotonase-like"/>
    <property type="match status" value="1"/>
</dbReference>
<gene>
    <name evidence="2" type="ORF">METZ01_LOCUS348779</name>
</gene>
<dbReference type="Pfam" id="PF00378">
    <property type="entry name" value="ECH_1"/>
    <property type="match status" value="1"/>
</dbReference>
<evidence type="ECO:0000256" key="1">
    <source>
        <dbReference type="ARBA" id="ARBA00005254"/>
    </source>
</evidence>
<protein>
    <recommendedName>
        <fullName evidence="3">Enoyl-CoA hydratase</fullName>
    </recommendedName>
</protein>
<accession>A0A382RFG8</accession>
<dbReference type="Gene3D" id="3.90.226.10">
    <property type="entry name" value="2-enoyl-CoA Hydratase, Chain A, domain 1"/>
    <property type="match status" value="1"/>
</dbReference>
<dbReference type="GO" id="GO:0003824">
    <property type="term" value="F:catalytic activity"/>
    <property type="evidence" value="ECO:0007669"/>
    <property type="project" value="InterPro"/>
</dbReference>
<name>A0A382RFG8_9ZZZZ</name>
<evidence type="ECO:0008006" key="3">
    <source>
        <dbReference type="Google" id="ProtNLM"/>
    </source>
</evidence>
<dbReference type="GO" id="GO:0006635">
    <property type="term" value="P:fatty acid beta-oxidation"/>
    <property type="evidence" value="ECO:0007669"/>
    <property type="project" value="TreeGrafter"/>
</dbReference>
<dbReference type="PANTHER" id="PTHR11941:SF158">
    <property type="entry name" value="ENOYL-COA HYDRATASE (AFU_ORTHOLOGUE AFUA_2G10650)"/>
    <property type="match status" value="1"/>
</dbReference>
<dbReference type="InterPro" id="IPR018376">
    <property type="entry name" value="Enoyl-CoA_hyd/isom_CS"/>
</dbReference>
<reference evidence="2" key="1">
    <citation type="submission" date="2018-05" db="EMBL/GenBank/DDBJ databases">
        <authorList>
            <person name="Lanie J.A."/>
            <person name="Ng W.-L."/>
            <person name="Kazmierczak K.M."/>
            <person name="Andrzejewski T.M."/>
            <person name="Davidsen T.M."/>
            <person name="Wayne K.J."/>
            <person name="Tettelin H."/>
            <person name="Glass J.I."/>
            <person name="Rusch D."/>
            <person name="Podicherti R."/>
            <person name="Tsui H.-C.T."/>
            <person name="Winkler M.E."/>
        </authorList>
    </citation>
    <scope>NUCLEOTIDE SEQUENCE</scope>
</reference>
<dbReference type="PROSITE" id="PS00166">
    <property type="entry name" value="ENOYL_COA_HYDRATASE"/>
    <property type="match status" value="1"/>
</dbReference>
<dbReference type="InterPro" id="IPR029045">
    <property type="entry name" value="ClpP/crotonase-like_dom_sf"/>
</dbReference>